<reference evidence="1 2" key="1">
    <citation type="submission" date="2011-01" db="EMBL/GenBank/DDBJ databases">
        <authorList>
            <person name="Weinstock G."/>
            <person name="Sodergren E."/>
            <person name="Clifton S."/>
            <person name="Fulton L."/>
            <person name="Fulton B."/>
            <person name="Courtney L."/>
            <person name="Fronick C."/>
            <person name="Harrison M."/>
            <person name="Strong C."/>
            <person name="Farmer C."/>
            <person name="Delahaunty K."/>
            <person name="Markovic C."/>
            <person name="Hall O."/>
            <person name="Minx P."/>
            <person name="Tomlinson C."/>
            <person name="Mitreva M."/>
            <person name="Hou S."/>
            <person name="Chen J."/>
            <person name="Wollam A."/>
            <person name="Pepin K.H."/>
            <person name="Johnson M."/>
            <person name="Bhonagiri V."/>
            <person name="Zhang X."/>
            <person name="Suruliraj S."/>
            <person name="Warren W."/>
            <person name="Chinwalla A."/>
            <person name="Mardis E.R."/>
            <person name="Wilson R.K."/>
        </authorList>
    </citation>
    <scope>NUCLEOTIDE SEQUENCE [LARGE SCALE GENOMIC DNA]</scope>
    <source>
        <strain evidence="2">DSM 22608 / JCM 16073 / KCTC 15190 / YIT 12066</strain>
    </source>
</reference>
<dbReference type="Pfam" id="PF11392">
    <property type="entry name" value="AllH"/>
    <property type="match status" value="1"/>
</dbReference>
<gene>
    <name evidence="1" type="ORF">HMPREF9444_01837</name>
</gene>
<dbReference type="AlphaFoldDB" id="E8LM58"/>
<accession>E8LM58</accession>
<dbReference type="OrthoDB" id="4933449at2"/>
<dbReference type="eggNOG" id="ENOG502ZCE5">
    <property type="taxonomic scope" value="Bacteria"/>
</dbReference>
<evidence type="ECO:0000313" key="1">
    <source>
        <dbReference type="EMBL" id="EFY06393.1"/>
    </source>
</evidence>
<dbReference type="EMBL" id="AEVO01000130">
    <property type="protein sequence ID" value="EFY06393.1"/>
    <property type="molecule type" value="Genomic_DNA"/>
</dbReference>
<evidence type="ECO:0008006" key="3">
    <source>
        <dbReference type="Google" id="ProtNLM"/>
    </source>
</evidence>
<dbReference type="InterPro" id="IPR021530">
    <property type="entry name" value="AllH-like"/>
</dbReference>
<dbReference type="Proteomes" id="UP000018458">
    <property type="component" value="Unassembled WGS sequence"/>
</dbReference>
<dbReference type="HOGENOM" id="CLU_072005_1_0_6"/>
<dbReference type="STRING" id="762983.HMPREF9444_01837"/>
<proteinExistence type="predicted"/>
<protein>
    <recommendedName>
        <fullName evidence="3">DUF2877 domain-containing protein</fullName>
    </recommendedName>
</protein>
<organism evidence="1 2">
    <name type="scientific">Succinatimonas hippei (strain DSM 22608 / JCM 16073 / KCTC 15190 / YIT 12066)</name>
    <dbReference type="NCBI Taxonomy" id="762983"/>
    <lineage>
        <taxon>Bacteria</taxon>
        <taxon>Pseudomonadati</taxon>
        <taxon>Pseudomonadota</taxon>
        <taxon>Gammaproteobacteria</taxon>
        <taxon>Aeromonadales</taxon>
        <taxon>Succinivibrionaceae</taxon>
        <taxon>Succinatimonas</taxon>
    </lineage>
</organism>
<evidence type="ECO:0000313" key="2">
    <source>
        <dbReference type="Proteomes" id="UP000018458"/>
    </source>
</evidence>
<name>E8LM58_SUCHY</name>
<comment type="caution">
    <text evidence="1">The sequence shown here is derived from an EMBL/GenBank/DDBJ whole genome shotgun (WGS) entry which is preliminary data.</text>
</comment>
<keyword evidence="2" id="KW-1185">Reference proteome</keyword>
<sequence>MIKNLTFLQATVRWDKYVRTIFMQICRDLFAELYAKLKNTDILYLQEHSLFAHAINLKLNNKLITILSEDKILSPFSLTLPKSFFSHVSSLTFKKGKDLSIIIYAQNNLNTYELKPQDCVNLKLSINLQKNFNDVFLKLFFLFLNKNKCQNSLFELIFIKKDTFCLEKYTKLKLCALTIDQDRLAFSNALCDFLGLGPGLTPSGDDFILGWLFILRLYNVKHLPYISNVIADNLSLTNDISAAMLKNALSGRFNLNLIKTAELLKKINPACFEESISGIFKLENYGHSSWQDCLLGVFTALHSVRN</sequence>